<sequence>MGTPTYHLFVDDSGSRFIDHPSTPRHDGLDHFAMGGLLIKAEDVDGASEGLKALRARHAITAPFHSTKIRSRKKEWAWLGVDVNRANSLLTDLGDFLCSIPGFATACVVHRPGYETRYSTYAAHERWQLCKSAYAILVERAAKIAVRDGRKLAVYVEQTGPKEDRDIRGYHRHLRGEGMIFNPETSGKYAPLEAASFAASLLENPNFFDKSSLMGQVADLLLYPLVKGRYDPSYRPFCDLKAAGRIIDSTLVPEEENLGVKYYCFDEL</sequence>
<name>A0A963Z8I1_9PROT</name>
<dbReference type="RefSeq" id="WP_227310772.1">
    <property type="nucleotide sequence ID" value="NZ_JAESVA010000021.1"/>
</dbReference>
<dbReference type="EMBL" id="JAESVA010000021">
    <property type="protein sequence ID" value="MCB8884030.1"/>
    <property type="molecule type" value="Genomic_DNA"/>
</dbReference>
<protein>
    <submittedName>
        <fullName evidence="1">DUF3800 domain-containing protein</fullName>
    </submittedName>
</protein>
<keyword evidence="2" id="KW-1185">Reference proteome</keyword>
<evidence type="ECO:0000313" key="2">
    <source>
        <dbReference type="Proteomes" id="UP000721844"/>
    </source>
</evidence>
<proteinExistence type="predicted"/>
<reference evidence="1 2" key="1">
    <citation type="journal article" date="2021" name="Microorganisms">
        <title>Acidisoma silvae sp. nov. and Acidisomacellulosilytica sp. nov., Two Acidophilic Bacteria Isolated from Decaying Wood, Hydrolyzing Cellulose and Producing Poly-3-hydroxybutyrate.</title>
        <authorList>
            <person name="Mieszkin S."/>
            <person name="Pouder E."/>
            <person name="Uroz S."/>
            <person name="Simon-Colin C."/>
            <person name="Alain K."/>
        </authorList>
    </citation>
    <scope>NUCLEOTIDE SEQUENCE [LARGE SCALE GENOMIC DNA]</scope>
    <source>
        <strain evidence="1 2">HW T5.17</strain>
    </source>
</reference>
<dbReference type="Pfam" id="PF12686">
    <property type="entry name" value="DUF3800"/>
    <property type="match status" value="1"/>
</dbReference>
<organism evidence="1 2">
    <name type="scientific">Acidisoma cellulosilyticum</name>
    <dbReference type="NCBI Taxonomy" id="2802395"/>
    <lineage>
        <taxon>Bacteria</taxon>
        <taxon>Pseudomonadati</taxon>
        <taxon>Pseudomonadota</taxon>
        <taxon>Alphaproteobacteria</taxon>
        <taxon>Acetobacterales</taxon>
        <taxon>Acidocellaceae</taxon>
        <taxon>Acidisoma</taxon>
    </lineage>
</organism>
<accession>A0A963Z8I1</accession>
<dbReference type="AlphaFoldDB" id="A0A963Z8I1"/>
<dbReference type="Proteomes" id="UP000721844">
    <property type="component" value="Unassembled WGS sequence"/>
</dbReference>
<comment type="caution">
    <text evidence="1">The sequence shown here is derived from an EMBL/GenBank/DDBJ whole genome shotgun (WGS) entry which is preliminary data.</text>
</comment>
<dbReference type="InterPro" id="IPR024524">
    <property type="entry name" value="DUF3800"/>
</dbReference>
<gene>
    <name evidence="1" type="ORF">ACELLULO517_27595</name>
</gene>
<evidence type="ECO:0000313" key="1">
    <source>
        <dbReference type="EMBL" id="MCB8884030.1"/>
    </source>
</evidence>